<protein>
    <submittedName>
        <fullName evidence="1">Uncharacterized protein</fullName>
    </submittedName>
</protein>
<evidence type="ECO:0000313" key="2">
    <source>
        <dbReference type="Proteomes" id="UP000033966"/>
    </source>
</evidence>
<dbReference type="EMBL" id="LCKF01000002">
    <property type="protein sequence ID" value="KKT92387.1"/>
    <property type="molecule type" value="Genomic_DNA"/>
</dbReference>
<proteinExistence type="predicted"/>
<comment type="caution">
    <text evidence="1">The sequence shown here is derived from an EMBL/GenBank/DDBJ whole genome shotgun (WGS) entry which is preliminary data.</text>
</comment>
<gene>
    <name evidence="1" type="ORF">UW92_C0002G0031</name>
</gene>
<dbReference type="Proteomes" id="UP000033966">
    <property type="component" value="Unassembled WGS sequence"/>
</dbReference>
<reference evidence="1 2" key="1">
    <citation type="journal article" date="2015" name="Nature">
        <title>rRNA introns, odd ribosomes, and small enigmatic genomes across a large radiation of phyla.</title>
        <authorList>
            <person name="Brown C.T."/>
            <person name="Hug L.A."/>
            <person name="Thomas B.C."/>
            <person name="Sharon I."/>
            <person name="Castelle C.J."/>
            <person name="Singh A."/>
            <person name="Wilkins M.J."/>
            <person name="Williams K.H."/>
            <person name="Banfield J.F."/>
        </authorList>
    </citation>
    <scope>NUCLEOTIDE SEQUENCE [LARGE SCALE GENOMIC DNA]</scope>
</reference>
<sequence>MKSLYEDRGTKIEKMIAQLSSFSVKQKRLIIEYLEKTIKIDSKDKPKKPRAAGAKISSLEELVQLYKNVDFTGFFSRKNDKEQYQLWKLIDAFEEVTKKIGRKNFDKLRITLIVFGDKISYVSDGSISLNYERFSKDDLVKQLVRIFRSQG</sequence>
<accession>A0A0G1NGZ5</accession>
<evidence type="ECO:0000313" key="1">
    <source>
        <dbReference type="EMBL" id="KKT92387.1"/>
    </source>
</evidence>
<organism evidence="1 2">
    <name type="scientific">Candidatus Jorgensenbacteria bacterium GW2011_GWA2_45_13</name>
    <dbReference type="NCBI Taxonomy" id="1618662"/>
    <lineage>
        <taxon>Bacteria</taxon>
        <taxon>Candidatus Joergenseniibacteriota</taxon>
    </lineage>
</organism>
<dbReference type="AlphaFoldDB" id="A0A0G1NGZ5"/>
<name>A0A0G1NGZ5_9BACT</name>